<protein>
    <recommendedName>
        <fullName evidence="4">ESX-1 secretion-associated protein</fullName>
    </recommendedName>
</protein>
<reference evidence="2 3" key="1">
    <citation type="journal article" date="2012" name="J. Bacteriol.">
        <title>Draft genome sequence of Streptomyces globisporus C-1027, which produces an antitumor antibiotic consisting of a nine-membered enediyne with a chromoprotein.</title>
        <authorList>
            <person name="Wang L."/>
            <person name="Wang S."/>
            <person name="He Q."/>
            <person name="Yu T."/>
            <person name="Li Q."/>
            <person name="Hong B."/>
        </authorList>
    </citation>
    <scope>NUCLEOTIDE SEQUENCE [LARGE SCALE GENOMIC DNA]</scope>
    <source>
        <strain evidence="2 3">C-1027</strain>
    </source>
</reference>
<dbReference type="STRING" id="1172567.WQO_09850"/>
<evidence type="ECO:0008006" key="4">
    <source>
        <dbReference type="Google" id="ProtNLM"/>
    </source>
</evidence>
<gene>
    <name evidence="2" type="ORF">WQO_09850</name>
</gene>
<organism evidence="2 3">
    <name type="scientific">Streptomyces globisporus C-1027</name>
    <dbReference type="NCBI Taxonomy" id="1172567"/>
    <lineage>
        <taxon>Bacteria</taxon>
        <taxon>Bacillati</taxon>
        <taxon>Actinomycetota</taxon>
        <taxon>Actinomycetes</taxon>
        <taxon>Kitasatosporales</taxon>
        <taxon>Streptomycetaceae</taxon>
        <taxon>Streptomyces</taxon>
    </lineage>
</organism>
<dbReference type="AlphaFoldDB" id="A0A0U3KG73"/>
<evidence type="ECO:0000313" key="2">
    <source>
        <dbReference type="EMBL" id="ALU93633.1"/>
    </source>
</evidence>
<feature type="region of interest" description="Disordered" evidence="1">
    <location>
        <begin position="102"/>
        <end position="121"/>
    </location>
</feature>
<dbReference type="Proteomes" id="UP000064183">
    <property type="component" value="Chromosome"/>
</dbReference>
<evidence type="ECO:0000256" key="1">
    <source>
        <dbReference type="SAM" id="MobiDB-lite"/>
    </source>
</evidence>
<sequence>MAVGKFTANPGELRRASKMMEQLPAQAAKIGDNFISDIQNYRGWAGYSDDFALEVLPKYDANNQSCLDMVRALSSAFTELGQAVWANGQHIEGVSNYARDEIDRQMSSLDTPGDSSQGGRH</sequence>
<accession>A0A0U3KG73</accession>
<dbReference type="RefSeq" id="WP_010064399.1">
    <property type="nucleotide sequence ID" value="NZ_CP013738.1"/>
</dbReference>
<evidence type="ECO:0000313" key="3">
    <source>
        <dbReference type="Proteomes" id="UP000064183"/>
    </source>
</evidence>
<feature type="compositionally biased region" description="Polar residues" evidence="1">
    <location>
        <begin position="105"/>
        <end position="121"/>
    </location>
</feature>
<dbReference type="KEGG" id="sgb:WQO_09850"/>
<proteinExistence type="predicted"/>
<name>A0A0U3KG73_STRGL</name>
<dbReference type="GeneID" id="27782631"/>
<dbReference type="EMBL" id="CP013738">
    <property type="protein sequence ID" value="ALU93633.1"/>
    <property type="molecule type" value="Genomic_DNA"/>
</dbReference>